<dbReference type="GO" id="GO:0006508">
    <property type="term" value="P:proteolysis"/>
    <property type="evidence" value="ECO:0007669"/>
    <property type="project" value="UniProtKB-KW"/>
</dbReference>
<comment type="similarity">
    <text evidence="1">Belongs to the peptidase M42 family.</text>
</comment>
<dbReference type="AlphaFoldDB" id="A0AA37QBQ0"/>
<dbReference type="InterPro" id="IPR051464">
    <property type="entry name" value="Peptidase_M42_aminopept"/>
</dbReference>
<evidence type="ECO:0000256" key="6">
    <source>
        <dbReference type="SAM" id="SignalP"/>
    </source>
</evidence>
<proteinExistence type="inferred from homology"/>
<evidence type="ECO:0000256" key="4">
    <source>
        <dbReference type="ARBA" id="ARBA00022723"/>
    </source>
</evidence>
<dbReference type="Proteomes" id="UP001161325">
    <property type="component" value="Unassembled WGS sequence"/>
</dbReference>
<dbReference type="Gene3D" id="3.40.630.10">
    <property type="entry name" value="Zn peptidases"/>
    <property type="match status" value="2"/>
</dbReference>
<dbReference type="GO" id="GO:0004177">
    <property type="term" value="F:aminopeptidase activity"/>
    <property type="evidence" value="ECO:0007669"/>
    <property type="project" value="UniProtKB-KW"/>
</dbReference>
<organism evidence="7 8">
    <name type="scientific">Roseisolibacter agri</name>
    <dbReference type="NCBI Taxonomy" id="2014610"/>
    <lineage>
        <taxon>Bacteria</taxon>
        <taxon>Pseudomonadati</taxon>
        <taxon>Gemmatimonadota</taxon>
        <taxon>Gemmatimonadia</taxon>
        <taxon>Gemmatimonadales</taxon>
        <taxon>Gemmatimonadaceae</taxon>
        <taxon>Roseisolibacter</taxon>
    </lineage>
</organism>
<dbReference type="InterPro" id="IPR023367">
    <property type="entry name" value="Peptidase_M42_dom2"/>
</dbReference>
<keyword evidence="5" id="KW-0378">Hydrolase</keyword>
<evidence type="ECO:0000313" key="8">
    <source>
        <dbReference type="Proteomes" id="UP001161325"/>
    </source>
</evidence>
<evidence type="ECO:0000313" key="7">
    <source>
        <dbReference type="EMBL" id="GLC26776.1"/>
    </source>
</evidence>
<comment type="caution">
    <text evidence="7">The sequence shown here is derived from an EMBL/GenBank/DDBJ whole genome shotgun (WGS) entry which is preliminary data.</text>
</comment>
<keyword evidence="8" id="KW-1185">Reference proteome</keyword>
<dbReference type="RefSeq" id="WP_284351230.1">
    <property type="nucleotide sequence ID" value="NZ_BRXS01000005.1"/>
</dbReference>
<evidence type="ECO:0000256" key="2">
    <source>
        <dbReference type="ARBA" id="ARBA00022438"/>
    </source>
</evidence>
<dbReference type="EMBL" id="BRXS01000005">
    <property type="protein sequence ID" value="GLC26776.1"/>
    <property type="molecule type" value="Genomic_DNA"/>
</dbReference>
<dbReference type="PANTHER" id="PTHR32481">
    <property type="entry name" value="AMINOPEPTIDASE"/>
    <property type="match status" value="1"/>
</dbReference>
<dbReference type="Gene3D" id="2.40.30.40">
    <property type="entry name" value="Peptidase M42, domain 2"/>
    <property type="match status" value="2"/>
</dbReference>
<keyword evidence="6" id="KW-0732">Signal</keyword>
<keyword evidence="3" id="KW-0645">Protease</keyword>
<protein>
    <recommendedName>
        <fullName evidence="9">M20/M25/M40 family metallo-hydrolase</fullName>
    </recommendedName>
</protein>
<dbReference type="SUPFAM" id="SSF101821">
    <property type="entry name" value="Aminopeptidase/glucanase lid domain"/>
    <property type="match status" value="2"/>
</dbReference>
<keyword evidence="2" id="KW-0031">Aminopeptidase</keyword>
<dbReference type="InterPro" id="IPR008007">
    <property type="entry name" value="Peptidase_M42"/>
</dbReference>
<name>A0AA37QBQ0_9BACT</name>
<gene>
    <name evidence="7" type="ORF">rosag_32890</name>
</gene>
<evidence type="ECO:0000256" key="5">
    <source>
        <dbReference type="ARBA" id="ARBA00022801"/>
    </source>
</evidence>
<accession>A0AA37QBQ0</accession>
<feature type="chain" id="PRO_5041354109" description="M20/M25/M40 family metallo-hydrolase" evidence="6">
    <location>
        <begin position="24"/>
        <end position="677"/>
    </location>
</feature>
<dbReference type="SUPFAM" id="SSF53187">
    <property type="entry name" value="Zn-dependent exopeptidases"/>
    <property type="match status" value="1"/>
</dbReference>
<keyword evidence="4" id="KW-0479">Metal-binding</keyword>
<dbReference type="PANTHER" id="PTHR32481:SF0">
    <property type="entry name" value="AMINOPEPTIDASE YPDE-RELATED"/>
    <property type="match status" value="1"/>
</dbReference>
<dbReference type="Pfam" id="PF05343">
    <property type="entry name" value="Peptidase_M42"/>
    <property type="match status" value="2"/>
</dbReference>
<feature type="signal peptide" evidence="6">
    <location>
        <begin position="1"/>
        <end position="23"/>
    </location>
</feature>
<sequence>MRSIRPIVVFLCALGVLAPSAAAAQSRGAGTLDALARWMALDASPVDAVPAGEAVRAAEPRWQRDASDNLVLRVGQGRPRRVVACGLDPAGLVVSQITDAGYLRVHRAGRAAPHPLWEQAHEGQQIEVLGARGAVPGVFAIANGHFARQHRGDTTVVGADQLWLDVGARSRAEVEAMGVELLDPVRRRHAPWIVADHVVGNDAAGRAGCAAVASVAAAALRQPPARGETLFVLSTRRAFNWAGLYAAVARHGPVDSQTVVAGADTARLDAAVRRRALPDGVTLSVRARHPGTLVEAVRAADADSLLAAVREAAGLPAGATPWTMPAAPTDAAPRRAPDAHTRLAALLDTLVALPGVPGHEAPVRAAVLAALPAWARAAAVVDSAGNVVVAAGPDRDTVVAVAHMDEVSWTVASIGGDGTVALTARGGVIPSAWEGQPALLHVDGAASIPGAFVPRAPREVSGKRPAALRAWFGLDSAALVARGVRVGAGVTATKGGVRLGATRYAARSLDDRAGTAALLLAARALDPARLTHKVILAWSVREEGGLEGARALAERVGASVRRAYAIDTFVSSDTPLESPVFAHAPLGAGAVLRGLDDGMAAGRAERARVRRLAAAAGIPLQVGTTHGSTDAGPFVDAGAPGMGLSWPGRYSHSPAEVLDLRDLAALARLLALVIAAP</sequence>
<evidence type="ECO:0008006" key="9">
    <source>
        <dbReference type="Google" id="ProtNLM"/>
    </source>
</evidence>
<evidence type="ECO:0000256" key="3">
    <source>
        <dbReference type="ARBA" id="ARBA00022670"/>
    </source>
</evidence>
<dbReference type="GO" id="GO:0046872">
    <property type="term" value="F:metal ion binding"/>
    <property type="evidence" value="ECO:0007669"/>
    <property type="project" value="UniProtKB-KW"/>
</dbReference>
<reference evidence="7" key="1">
    <citation type="submission" date="2022-08" db="EMBL/GenBank/DDBJ databases">
        <title>Draft genome sequencing of Roseisolibacter agri AW1220.</title>
        <authorList>
            <person name="Tobiishi Y."/>
            <person name="Tonouchi A."/>
        </authorList>
    </citation>
    <scope>NUCLEOTIDE SEQUENCE</scope>
    <source>
        <strain evidence="7">AW1220</strain>
    </source>
</reference>
<evidence type="ECO:0000256" key="1">
    <source>
        <dbReference type="ARBA" id="ARBA00006272"/>
    </source>
</evidence>